<keyword evidence="2" id="KW-1185">Reference proteome</keyword>
<organism evidence="1 2">
    <name type="scientific">Actinobacillus equuli subsp. equuli</name>
    <dbReference type="NCBI Taxonomy" id="202947"/>
    <lineage>
        <taxon>Bacteria</taxon>
        <taxon>Pseudomonadati</taxon>
        <taxon>Pseudomonadota</taxon>
        <taxon>Gammaproteobacteria</taxon>
        <taxon>Pasteurellales</taxon>
        <taxon>Pasteurellaceae</taxon>
        <taxon>Actinobacillus</taxon>
    </lineage>
</organism>
<accession>A0A9X4JF45</accession>
<evidence type="ECO:0000313" key="2">
    <source>
        <dbReference type="Proteomes" id="UP001142444"/>
    </source>
</evidence>
<comment type="caution">
    <text evidence="1">The sequence shown here is derived from an EMBL/GenBank/DDBJ whole genome shotgun (WGS) entry which is preliminary data.</text>
</comment>
<protein>
    <submittedName>
        <fullName evidence="1">Uncharacterized protein</fullName>
    </submittedName>
</protein>
<reference evidence="1" key="2">
    <citation type="journal article" date="2023" name="Pathogens">
        <title>Pathological Features and Genomic Characterization of an Actinobacillus equuli subsp. equuli Bearing Unique Virulence-Associated Genes from an Adult Horse with Pleuropneumonia.</title>
        <authorList>
            <person name="Kamali M."/>
            <person name="Carossino M."/>
            <person name="Del Piero F."/>
            <person name="Peak L."/>
            <person name="Mitchell M.S."/>
            <person name="Willette J."/>
            <person name="Baker R."/>
            <person name="Li F."/>
            <person name="Kenez A."/>
            <person name="Balasuriya U.B.R."/>
            <person name="Go Y.Y."/>
        </authorList>
    </citation>
    <scope>NUCLEOTIDE SEQUENCE</scope>
    <source>
        <strain evidence="1">4524</strain>
    </source>
</reference>
<dbReference type="Proteomes" id="UP001142444">
    <property type="component" value="Unassembled WGS sequence"/>
</dbReference>
<sequence length="72" mass="7787">MSNLSISLLAIGAAMLLGGQIATTNDLDGKELVDSIHCQQKGGTMEWVHSHAFVKTLKCQYPQATPIEFVNN</sequence>
<dbReference type="RefSeq" id="WP_275218603.1">
    <property type="nucleotide sequence ID" value="NZ_JAPHVQ010000052.1"/>
</dbReference>
<dbReference type="EMBL" id="JAPHVQ010000052">
    <property type="protein sequence ID" value="MDE8035833.1"/>
    <property type="molecule type" value="Genomic_DNA"/>
</dbReference>
<proteinExistence type="predicted"/>
<dbReference type="AlphaFoldDB" id="A0A9X4JF45"/>
<gene>
    <name evidence="1" type="ORF">OQ257_11790</name>
</gene>
<name>A0A9X4JF45_ACTEU</name>
<evidence type="ECO:0000313" key="1">
    <source>
        <dbReference type="EMBL" id="MDE8035833.1"/>
    </source>
</evidence>
<reference evidence="1" key="1">
    <citation type="submission" date="2022-11" db="EMBL/GenBank/DDBJ databases">
        <authorList>
            <person name="Kamali M."/>
            <person name="Peak L."/>
            <person name="Go Y.Y."/>
            <person name="Balasuriya U.B.R."/>
            <person name="Carossino M."/>
        </authorList>
    </citation>
    <scope>NUCLEOTIDE SEQUENCE</scope>
    <source>
        <strain evidence="1">4524</strain>
    </source>
</reference>